<evidence type="ECO:0000256" key="1">
    <source>
        <dbReference type="SAM" id="MobiDB-lite"/>
    </source>
</evidence>
<feature type="region of interest" description="Disordered" evidence="1">
    <location>
        <begin position="141"/>
        <end position="186"/>
    </location>
</feature>
<proteinExistence type="predicted"/>
<feature type="compositionally biased region" description="Polar residues" evidence="1">
    <location>
        <begin position="67"/>
        <end position="84"/>
    </location>
</feature>
<dbReference type="EMBL" id="ADAS02000058">
    <property type="protein sequence ID" value="OAV92890.1"/>
    <property type="molecule type" value="Genomic_DNA"/>
</dbReference>
<organism evidence="2">
    <name type="scientific">Puccinia triticina (isolate 1-1 / race 1 (BBBD))</name>
    <name type="common">Brown leaf rust fungus</name>
    <dbReference type="NCBI Taxonomy" id="630390"/>
    <lineage>
        <taxon>Eukaryota</taxon>
        <taxon>Fungi</taxon>
        <taxon>Dikarya</taxon>
        <taxon>Basidiomycota</taxon>
        <taxon>Pucciniomycotina</taxon>
        <taxon>Pucciniomycetes</taxon>
        <taxon>Pucciniales</taxon>
        <taxon>Pucciniaceae</taxon>
        <taxon>Puccinia</taxon>
    </lineage>
</organism>
<evidence type="ECO:0000313" key="3">
    <source>
        <dbReference type="EnsemblFungi" id="PTTG_10051-t43_1-p1"/>
    </source>
</evidence>
<dbReference type="AlphaFoldDB" id="A0A180GJR0"/>
<feature type="region of interest" description="Disordered" evidence="1">
    <location>
        <begin position="57"/>
        <end position="96"/>
    </location>
</feature>
<evidence type="ECO:0000313" key="4">
    <source>
        <dbReference type="Proteomes" id="UP000005240"/>
    </source>
</evidence>
<dbReference type="Proteomes" id="UP000005240">
    <property type="component" value="Unassembled WGS sequence"/>
</dbReference>
<reference evidence="2" key="2">
    <citation type="submission" date="2016-05" db="EMBL/GenBank/DDBJ databases">
        <title>Comparative analysis highlights variable genome content of wheat rusts and divergence of the mating loci.</title>
        <authorList>
            <person name="Cuomo C.A."/>
            <person name="Bakkeren G."/>
            <person name="Szabo L."/>
            <person name="Khalil H."/>
            <person name="Joly D."/>
            <person name="Goldberg J."/>
            <person name="Young S."/>
            <person name="Zeng Q."/>
            <person name="Fellers J."/>
        </authorList>
    </citation>
    <scope>NUCLEOTIDE SEQUENCE [LARGE SCALE GENOMIC DNA]</scope>
    <source>
        <strain evidence="2">1-1 BBBD Race 1</strain>
    </source>
</reference>
<keyword evidence="4" id="KW-1185">Reference proteome</keyword>
<name>A0A180GJR0_PUCT1</name>
<reference evidence="3" key="4">
    <citation type="submission" date="2025-05" db="UniProtKB">
        <authorList>
            <consortium name="EnsemblFungi"/>
        </authorList>
    </citation>
    <scope>IDENTIFICATION</scope>
    <source>
        <strain evidence="3">isolate 1-1 / race 1 (BBBD)</strain>
    </source>
</reference>
<feature type="compositionally biased region" description="Low complexity" evidence="1">
    <location>
        <begin position="164"/>
        <end position="177"/>
    </location>
</feature>
<dbReference type="EnsemblFungi" id="PTTG_10051-t43_1">
    <property type="protein sequence ID" value="PTTG_10051-t43_1-p1"/>
    <property type="gene ID" value="PTTG_10051"/>
</dbReference>
<dbReference type="VEuPathDB" id="FungiDB:PTTG_10051"/>
<reference evidence="2" key="1">
    <citation type="submission" date="2009-11" db="EMBL/GenBank/DDBJ databases">
        <authorList>
            <consortium name="The Broad Institute Genome Sequencing Platform"/>
            <person name="Ward D."/>
            <person name="Feldgarden M."/>
            <person name="Earl A."/>
            <person name="Young S.K."/>
            <person name="Zeng Q."/>
            <person name="Koehrsen M."/>
            <person name="Alvarado L."/>
            <person name="Berlin A."/>
            <person name="Bochicchio J."/>
            <person name="Borenstein D."/>
            <person name="Chapman S.B."/>
            <person name="Chen Z."/>
            <person name="Engels R."/>
            <person name="Freedman E."/>
            <person name="Gellesch M."/>
            <person name="Goldberg J."/>
            <person name="Griggs A."/>
            <person name="Gujja S."/>
            <person name="Heilman E."/>
            <person name="Heiman D."/>
            <person name="Hepburn T."/>
            <person name="Howarth C."/>
            <person name="Jen D."/>
            <person name="Larson L."/>
            <person name="Lewis B."/>
            <person name="Mehta T."/>
            <person name="Park D."/>
            <person name="Pearson M."/>
            <person name="Roberts A."/>
            <person name="Saif S."/>
            <person name="Shea T."/>
            <person name="Shenoy N."/>
            <person name="Sisk P."/>
            <person name="Stolte C."/>
            <person name="Sykes S."/>
            <person name="Thomson T."/>
            <person name="Walk T."/>
            <person name="White J."/>
            <person name="Yandava C."/>
            <person name="Izard J."/>
            <person name="Baranova O.V."/>
            <person name="Blanton J.M."/>
            <person name="Tanner A.C."/>
            <person name="Dewhirst F.E."/>
            <person name="Haas B."/>
            <person name="Nusbaum C."/>
            <person name="Birren B."/>
        </authorList>
    </citation>
    <scope>NUCLEOTIDE SEQUENCE [LARGE SCALE GENOMIC DNA]</scope>
    <source>
        <strain evidence="2">1-1 BBBD Race 1</strain>
    </source>
</reference>
<gene>
    <name evidence="2" type="ORF">PTTG_10051</name>
</gene>
<evidence type="ECO:0000313" key="2">
    <source>
        <dbReference type="EMBL" id="OAV92890.1"/>
    </source>
</evidence>
<reference evidence="3 4" key="3">
    <citation type="journal article" date="2017" name="G3 (Bethesda)">
        <title>Comparative analysis highlights variable genome content of wheat rusts and divergence of the mating loci.</title>
        <authorList>
            <person name="Cuomo C.A."/>
            <person name="Bakkeren G."/>
            <person name="Khalil H.B."/>
            <person name="Panwar V."/>
            <person name="Joly D."/>
            <person name="Linning R."/>
            <person name="Sakthikumar S."/>
            <person name="Song X."/>
            <person name="Adiconis X."/>
            <person name="Fan L."/>
            <person name="Goldberg J.M."/>
            <person name="Levin J.Z."/>
            <person name="Young S."/>
            <person name="Zeng Q."/>
            <person name="Anikster Y."/>
            <person name="Bruce M."/>
            <person name="Wang M."/>
            <person name="Yin C."/>
            <person name="McCallum B."/>
            <person name="Szabo L.J."/>
            <person name="Hulbert S."/>
            <person name="Chen X."/>
            <person name="Fellers J.P."/>
        </authorList>
    </citation>
    <scope>NUCLEOTIDE SEQUENCE</scope>
    <source>
        <strain evidence="4">Isolate 1-1 / race 1 (BBBD)</strain>
        <strain evidence="3">isolate 1-1 / race 1 (BBBD)</strain>
    </source>
</reference>
<accession>A0A180GJR0</accession>
<protein>
    <submittedName>
        <fullName evidence="2 3">Uncharacterized protein</fullName>
    </submittedName>
</protein>
<sequence length="287" mass="30881">MVLLDPHPPAAKRSRLSLDGKRYTKLDLPRPTPSMPVKGNFSCVLASEHAQPLILPTIPKKSPLPATKQNTTRPPLTSAISRQSEGLRAPGAASSNGREPVKIIFMPPSSNASTADSGSTLLSPLKVIENPVPMRTCDLTPGANHQVTTGSAPALDAANPLEPAPTQSQSTPAASQSRASDPQAACDASRKKKLDELMTGIEVFRRPITKKGLLRNIDELEILKDEMELHEGLALITSRTADNSPLFLPIVKEVIAYRVKNHFDNGGFWVGTFKLKKSSPELLALPL</sequence>